<keyword evidence="2" id="KW-1185">Reference proteome</keyword>
<dbReference type="PANTHER" id="PTHR37816">
    <property type="entry name" value="YALI0E33011P"/>
    <property type="match status" value="1"/>
</dbReference>
<dbReference type="EMBL" id="SJFN01000011">
    <property type="protein sequence ID" value="TBW38477.1"/>
    <property type="molecule type" value="Genomic_DNA"/>
</dbReference>
<accession>A0A4V6MZ34</accession>
<reference evidence="1 2" key="1">
    <citation type="submission" date="2019-02" db="EMBL/GenBank/DDBJ databases">
        <title>Siculibacillus lacustris gen. nov., sp. nov., a new rosette-forming bacterium isolated from a freshwater crater lake (Lake St. Ana, Romania).</title>
        <authorList>
            <person name="Felfoldi T."/>
            <person name="Marton Z."/>
            <person name="Szabo A."/>
            <person name="Mentes A."/>
            <person name="Boka K."/>
            <person name="Marialigeti K."/>
            <person name="Mathe I."/>
            <person name="Koncz M."/>
            <person name="Schumann P."/>
            <person name="Toth E."/>
        </authorList>
    </citation>
    <scope>NUCLEOTIDE SEQUENCE [LARGE SCALE GENOMIC DNA]</scope>
    <source>
        <strain evidence="1 2">SA-279</strain>
    </source>
</reference>
<sequence length="179" mass="20140">MRRVAVIGCSGAGKSHFARSLAEVTGLPLVHLDAEFWRPGWQATDRAAWLGRHTELVARDAWILDGNYGGCLEQRLTRADTVFWFDFPTLFCLGRVIRRAIAGYGRTRPDMAPDCPERFDREFLRYVAGFRRIHRPRILEALTHHGAHLTIHRFATCADVASYLSGGVAISGNRVHAQI</sequence>
<dbReference type="InterPro" id="IPR027417">
    <property type="entry name" value="P-loop_NTPase"/>
</dbReference>
<dbReference type="AlphaFoldDB" id="A0A4V6MZ34"/>
<organism evidence="1 2">
    <name type="scientific">Siculibacillus lacustris</name>
    <dbReference type="NCBI Taxonomy" id="1549641"/>
    <lineage>
        <taxon>Bacteria</taxon>
        <taxon>Pseudomonadati</taxon>
        <taxon>Pseudomonadota</taxon>
        <taxon>Alphaproteobacteria</taxon>
        <taxon>Hyphomicrobiales</taxon>
        <taxon>Ancalomicrobiaceae</taxon>
        <taxon>Siculibacillus</taxon>
    </lineage>
</organism>
<dbReference type="SUPFAM" id="SSF52540">
    <property type="entry name" value="P-loop containing nucleoside triphosphate hydrolases"/>
    <property type="match status" value="1"/>
</dbReference>
<protein>
    <recommendedName>
        <fullName evidence="3">Adenylate kinase</fullName>
    </recommendedName>
</protein>
<evidence type="ECO:0000313" key="1">
    <source>
        <dbReference type="EMBL" id="TBW38477.1"/>
    </source>
</evidence>
<dbReference type="Gene3D" id="3.40.50.300">
    <property type="entry name" value="P-loop containing nucleotide triphosphate hydrolases"/>
    <property type="match status" value="1"/>
</dbReference>
<evidence type="ECO:0008006" key="3">
    <source>
        <dbReference type="Google" id="ProtNLM"/>
    </source>
</evidence>
<dbReference type="InterPro" id="IPR052922">
    <property type="entry name" value="Cytidylate_Kinase-2"/>
</dbReference>
<dbReference type="OrthoDB" id="7210594at2"/>
<name>A0A4V6MZ34_9HYPH</name>
<dbReference type="RefSeq" id="WP_131308743.1">
    <property type="nucleotide sequence ID" value="NZ_SJFN01000011.1"/>
</dbReference>
<dbReference type="PANTHER" id="PTHR37816:SF1">
    <property type="entry name" value="TOXIN"/>
    <property type="match status" value="1"/>
</dbReference>
<evidence type="ECO:0000313" key="2">
    <source>
        <dbReference type="Proteomes" id="UP000292781"/>
    </source>
</evidence>
<comment type="caution">
    <text evidence="1">The sequence shown here is derived from an EMBL/GenBank/DDBJ whole genome shotgun (WGS) entry which is preliminary data.</text>
</comment>
<gene>
    <name evidence="1" type="ORF">EYW49_09420</name>
</gene>
<proteinExistence type="predicted"/>
<dbReference type="Proteomes" id="UP000292781">
    <property type="component" value="Unassembled WGS sequence"/>
</dbReference>